<keyword evidence="2" id="KW-0677">Repeat</keyword>
<reference evidence="9" key="1">
    <citation type="submission" date="2021-02" db="EMBL/GenBank/DDBJ databases">
        <authorList>
            <person name="Steward A R."/>
        </authorList>
    </citation>
    <scope>NUCLEOTIDE SEQUENCE</scope>
</reference>
<feature type="binding site" evidence="6">
    <location>
        <position position="48"/>
    </location>
    <ligand>
        <name>Zn(2+)</name>
        <dbReference type="ChEBI" id="CHEBI:29105"/>
    </ligand>
</feature>
<evidence type="ECO:0000256" key="2">
    <source>
        <dbReference type="ARBA" id="ARBA00022737"/>
    </source>
</evidence>
<dbReference type="Proteomes" id="UP000663880">
    <property type="component" value="Unassembled WGS sequence"/>
</dbReference>
<feature type="domain" description="C2H2-type" evidence="7">
    <location>
        <begin position="626"/>
        <end position="649"/>
    </location>
</feature>
<dbReference type="Pfam" id="PF12874">
    <property type="entry name" value="zf-met"/>
    <property type="match status" value="1"/>
</dbReference>
<dbReference type="AlphaFoldDB" id="A0A821Y5K9"/>
<protein>
    <submittedName>
        <fullName evidence="9">Uncharacterized protein</fullName>
    </submittedName>
</protein>
<feature type="binding site" evidence="6">
    <location>
        <position position="10"/>
    </location>
    <ligand>
        <name>Zn(2+)</name>
        <dbReference type="ChEBI" id="CHEBI:29105"/>
    </ligand>
</feature>
<evidence type="ECO:0000256" key="5">
    <source>
        <dbReference type="PROSITE-ProRule" id="PRU00042"/>
    </source>
</evidence>
<feature type="domain" description="ZAD" evidence="8">
    <location>
        <begin position="5"/>
        <end position="75"/>
    </location>
</feature>
<evidence type="ECO:0000256" key="4">
    <source>
        <dbReference type="ARBA" id="ARBA00022833"/>
    </source>
</evidence>
<dbReference type="SMART" id="SM00868">
    <property type="entry name" value="zf-AD"/>
    <property type="match status" value="1"/>
</dbReference>
<evidence type="ECO:0000256" key="1">
    <source>
        <dbReference type="ARBA" id="ARBA00022723"/>
    </source>
</evidence>
<gene>
    <name evidence="9" type="ORF">PMACD_LOCUS16191</name>
</gene>
<proteinExistence type="predicted"/>
<feature type="domain" description="C2H2-type" evidence="7">
    <location>
        <begin position="598"/>
        <end position="625"/>
    </location>
</feature>
<dbReference type="EMBL" id="CAJOBZ010000079">
    <property type="protein sequence ID" value="CAF4955865.1"/>
    <property type="molecule type" value="Genomic_DNA"/>
</dbReference>
<keyword evidence="1 6" id="KW-0479">Metal-binding</keyword>
<evidence type="ECO:0000313" key="9">
    <source>
        <dbReference type="EMBL" id="CAF4955865.1"/>
    </source>
</evidence>
<dbReference type="SUPFAM" id="SSF57667">
    <property type="entry name" value="beta-beta-alpha zinc fingers"/>
    <property type="match status" value="4"/>
</dbReference>
<accession>A0A821Y5K9</accession>
<evidence type="ECO:0000313" key="10">
    <source>
        <dbReference type="Proteomes" id="UP000663880"/>
    </source>
</evidence>
<dbReference type="Pfam" id="PF13912">
    <property type="entry name" value="zf-C2H2_6"/>
    <property type="match status" value="2"/>
</dbReference>
<dbReference type="SMART" id="SM00355">
    <property type="entry name" value="ZnF_C2H2"/>
    <property type="match status" value="12"/>
</dbReference>
<feature type="domain" description="C2H2-type" evidence="7">
    <location>
        <begin position="403"/>
        <end position="431"/>
    </location>
</feature>
<dbReference type="PROSITE" id="PS00028">
    <property type="entry name" value="ZINC_FINGER_C2H2_1"/>
    <property type="match status" value="9"/>
</dbReference>
<feature type="domain" description="C2H2-type" evidence="7">
    <location>
        <begin position="294"/>
        <end position="321"/>
    </location>
</feature>
<dbReference type="OrthoDB" id="6910977at2759"/>
<keyword evidence="10" id="KW-1185">Reference proteome</keyword>
<dbReference type="GO" id="GO:0008270">
    <property type="term" value="F:zinc ion binding"/>
    <property type="evidence" value="ECO:0007669"/>
    <property type="project" value="UniProtKB-UniRule"/>
</dbReference>
<dbReference type="InterPro" id="IPR013087">
    <property type="entry name" value="Znf_C2H2_type"/>
</dbReference>
<dbReference type="InterPro" id="IPR012934">
    <property type="entry name" value="Znf_AD"/>
</dbReference>
<evidence type="ECO:0000256" key="3">
    <source>
        <dbReference type="ARBA" id="ARBA00022771"/>
    </source>
</evidence>
<feature type="domain" description="C2H2-type" evidence="7">
    <location>
        <begin position="541"/>
        <end position="568"/>
    </location>
</feature>
<dbReference type="SUPFAM" id="SSF57716">
    <property type="entry name" value="Glucocorticoid receptor-like (DNA-binding domain)"/>
    <property type="match status" value="1"/>
</dbReference>
<dbReference type="Pfam" id="PF00096">
    <property type="entry name" value="zf-C2H2"/>
    <property type="match status" value="4"/>
</dbReference>
<evidence type="ECO:0000256" key="6">
    <source>
        <dbReference type="PROSITE-ProRule" id="PRU01263"/>
    </source>
</evidence>
<dbReference type="FunFam" id="3.30.160.60:FF:000478">
    <property type="entry name" value="Zinc finger protein 133"/>
    <property type="match status" value="1"/>
</dbReference>
<dbReference type="InterPro" id="IPR036236">
    <property type="entry name" value="Znf_C2H2_sf"/>
</dbReference>
<name>A0A821Y5K9_9NEOP</name>
<dbReference type="GO" id="GO:0005634">
    <property type="term" value="C:nucleus"/>
    <property type="evidence" value="ECO:0007669"/>
    <property type="project" value="InterPro"/>
</dbReference>
<keyword evidence="3 5" id="KW-0863">Zinc-finger</keyword>
<feature type="domain" description="C2H2-type" evidence="7">
    <location>
        <begin position="569"/>
        <end position="597"/>
    </location>
</feature>
<dbReference type="PROSITE" id="PS51915">
    <property type="entry name" value="ZAD"/>
    <property type="match status" value="1"/>
</dbReference>
<dbReference type="PANTHER" id="PTHR24379:SF127">
    <property type="entry name" value="BLOODY FINGERS-RELATED"/>
    <property type="match status" value="1"/>
</dbReference>
<dbReference type="FunFam" id="3.30.160.60:FF:000446">
    <property type="entry name" value="Zinc finger protein"/>
    <property type="match status" value="1"/>
</dbReference>
<dbReference type="Pfam" id="PF07776">
    <property type="entry name" value="zf-AD"/>
    <property type="match status" value="1"/>
</dbReference>
<feature type="domain" description="C2H2-type" evidence="7">
    <location>
        <begin position="349"/>
        <end position="376"/>
    </location>
</feature>
<comment type="caution">
    <text evidence="9">The sequence shown here is derived from an EMBL/GenBank/DDBJ whole genome shotgun (WGS) entry which is preliminary data.</text>
</comment>
<feature type="binding site" evidence="6">
    <location>
        <position position="7"/>
    </location>
    <ligand>
        <name>Zn(2+)</name>
        <dbReference type="ChEBI" id="CHEBI:29105"/>
    </ligand>
</feature>
<dbReference type="PROSITE" id="PS50157">
    <property type="entry name" value="ZINC_FINGER_C2H2_2"/>
    <property type="match status" value="8"/>
</dbReference>
<sequence>MENLKVCRLCLTTDIKLNVIQSTSLEYYYELLTGTDPLYEYKMPTYACYLCVALLRKYFLFRQKCLEVQSMLQRIVIEKGQVTKADITQIQKNHINNMGMTHHVINIDIDINSATCDTKIAEIMKNEINHEKVATFMFSEDDLSIKREFVKTPIKNEIFIRNNFSITDIEDIKKEISIPSGRDLQKHDNLEIKNNGQTKIKLNLSDDSLKGTESSDDDQKLVNLVNKSKVKTKSIIGLRRKERSQRIKQTKKNIPTIHDKDLEEFVIFIYLTKEEQLEELRKRRESEEFRQSQHKCDKCCKTFLNEQSASNHAVKHDESRGSLECDICKLRFKTRRKFSQHYSMHPRRYVCRNCPRVLSSLYQARLHVRYHQGVKYKCPHCEEVHVNKSTYLNHLRSKHPADFTCELCGAAFVTQHGLNRHKKAKHRNENSSEADARRCELCNIQFANVKAYERHKITSQKHADITNQFSCLECGEVFSTNDDRRDHARLKHKRDLKLGPEDCTWPIQCPHCPEKIPNAMANWSHYRERHPDKKYPVRDHHVCQYCGKGFATKAGLESHKASHSNEYAHKCSVCGKGFRHRDGMMKHQKSVHSDTRPHMCSLCGRTFKLNSALVKHQRTHTGERPFKCEECGKSFGFSTTRNIHYQTVHLKLPNPYDRSRKKKLAETIK</sequence>
<evidence type="ECO:0000259" key="8">
    <source>
        <dbReference type="PROSITE" id="PS51915"/>
    </source>
</evidence>
<evidence type="ECO:0000259" key="7">
    <source>
        <dbReference type="PROSITE" id="PS50157"/>
    </source>
</evidence>
<feature type="binding site" evidence="6">
    <location>
        <position position="51"/>
    </location>
    <ligand>
        <name>Zn(2+)</name>
        <dbReference type="ChEBI" id="CHEBI:29105"/>
    </ligand>
</feature>
<organism evidence="9 10">
    <name type="scientific">Pieris macdunnoughi</name>
    <dbReference type="NCBI Taxonomy" id="345717"/>
    <lineage>
        <taxon>Eukaryota</taxon>
        <taxon>Metazoa</taxon>
        <taxon>Ecdysozoa</taxon>
        <taxon>Arthropoda</taxon>
        <taxon>Hexapoda</taxon>
        <taxon>Insecta</taxon>
        <taxon>Pterygota</taxon>
        <taxon>Neoptera</taxon>
        <taxon>Endopterygota</taxon>
        <taxon>Lepidoptera</taxon>
        <taxon>Glossata</taxon>
        <taxon>Ditrysia</taxon>
        <taxon>Papilionoidea</taxon>
        <taxon>Pieridae</taxon>
        <taxon>Pierinae</taxon>
        <taxon>Pieris</taxon>
    </lineage>
</organism>
<feature type="domain" description="C2H2-type" evidence="7">
    <location>
        <begin position="469"/>
        <end position="497"/>
    </location>
</feature>
<keyword evidence="4 6" id="KW-0862">Zinc</keyword>
<dbReference type="PANTHER" id="PTHR24379">
    <property type="entry name" value="KRAB AND ZINC FINGER DOMAIN-CONTAINING"/>
    <property type="match status" value="1"/>
</dbReference>
<dbReference type="Gene3D" id="3.30.160.60">
    <property type="entry name" value="Classic Zinc Finger"/>
    <property type="match status" value="7"/>
</dbReference>